<keyword evidence="4" id="KW-1185">Reference proteome</keyword>
<accession>A0A2P5CIB5</accession>
<dbReference type="AlphaFoldDB" id="A0A2P5CIB5"/>
<feature type="domain" description="F-box" evidence="1">
    <location>
        <begin position="39"/>
        <end position="68"/>
    </location>
</feature>
<dbReference type="InterPro" id="IPR017451">
    <property type="entry name" value="F-box-assoc_interact_dom"/>
</dbReference>
<dbReference type="Proteomes" id="UP000237000">
    <property type="component" value="Unassembled WGS sequence"/>
</dbReference>
<dbReference type="InterPro" id="IPR036047">
    <property type="entry name" value="F-box-like_dom_sf"/>
</dbReference>
<dbReference type="InterPro" id="IPR013187">
    <property type="entry name" value="F-box-assoc_dom_typ3"/>
</dbReference>
<dbReference type="InParanoid" id="A0A2P5CIB5"/>
<name>A0A2P5CIB5_TREOI</name>
<dbReference type="Pfam" id="PF00646">
    <property type="entry name" value="F-box"/>
    <property type="match status" value="1"/>
</dbReference>
<sequence>MTCLSYNLTFYVAHVKTVSFCWNLSRNGESLCHFPKEVMMEEIMSRVPADSLVQFKCVNKLWYALISALINGPAFVAKQLHNSKNKSSPLYSPSPSVDHRLITLPLLTLFNYVDDNNRYISVKEDLNVPHLQNENFGANWSKEFSQNQRMLERMRIPVREFGYDSRAKDYKLVAIWRLPIGVAKVEVYTLRSGSWREINISLDSSENIKGYAHLDGLSWRGVCYWILQSFSDDNVILCFNICDEDFHIIPLPNLEDISRFICVFQRE</sequence>
<dbReference type="InterPro" id="IPR001810">
    <property type="entry name" value="F-box_dom"/>
</dbReference>
<comment type="caution">
    <text evidence="3">The sequence shown here is derived from an EMBL/GenBank/DDBJ whole genome shotgun (WGS) entry which is preliminary data.</text>
</comment>
<gene>
    <name evidence="3" type="ORF">TorRG33x02_283540</name>
</gene>
<dbReference type="OrthoDB" id="1155153at2759"/>
<dbReference type="PANTHER" id="PTHR31672">
    <property type="entry name" value="BNACNNG10540D PROTEIN"/>
    <property type="match status" value="1"/>
</dbReference>
<dbReference type="PANTHER" id="PTHR31672:SF13">
    <property type="entry name" value="F-BOX PROTEIN CPR30-LIKE"/>
    <property type="match status" value="1"/>
</dbReference>
<dbReference type="Pfam" id="PF08268">
    <property type="entry name" value="FBA_3"/>
    <property type="match status" value="1"/>
</dbReference>
<proteinExistence type="predicted"/>
<protein>
    <submittedName>
        <fullName evidence="3">F-box domain containing protein</fullName>
    </submittedName>
</protein>
<dbReference type="SUPFAM" id="SSF81383">
    <property type="entry name" value="F-box domain"/>
    <property type="match status" value="1"/>
</dbReference>
<evidence type="ECO:0000259" key="1">
    <source>
        <dbReference type="Pfam" id="PF00646"/>
    </source>
</evidence>
<evidence type="ECO:0000259" key="2">
    <source>
        <dbReference type="Pfam" id="PF08268"/>
    </source>
</evidence>
<dbReference type="EMBL" id="JXTC01000361">
    <property type="protein sequence ID" value="PON60781.1"/>
    <property type="molecule type" value="Genomic_DNA"/>
</dbReference>
<dbReference type="InterPro" id="IPR050796">
    <property type="entry name" value="SCF_F-box_component"/>
</dbReference>
<dbReference type="NCBIfam" id="TIGR01640">
    <property type="entry name" value="F_box_assoc_1"/>
    <property type="match status" value="1"/>
</dbReference>
<organism evidence="3 4">
    <name type="scientific">Trema orientale</name>
    <name type="common">Charcoal tree</name>
    <name type="synonym">Celtis orientalis</name>
    <dbReference type="NCBI Taxonomy" id="63057"/>
    <lineage>
        <taxon>Eukaryota</taxon>
        <taxon>Viridiplantae</taxon>
        <taxon>Streptophyta</taxon>
        <taxon>Embryophyta</taxon>
        <taxon>Tracheophyta</taxon>
        <taxon>Spermatophyta</taxon>
        <taxon>Magnoliopsida</taxon>
        <taxon>eudicotyledons</taxon>
        <taxon>Gunneridae</taxon>
        <taxon>Pentapetalae</taxon>
        <taxon>rosids</taxon>
        <taxon>fabids</taxon>
        <taxon>Rosales</taxon>
        <taxon>Cannabaceae</taxon>
        <taxon>Trema</taxon>
    </lineage>
</organism>
<evidence type="ECO:0000313" key="3">
    <source>
        <dbReference type="EMBL" id="PON60781.1"/>
    </source>
</evidence>
<evidence type="ECO:0000313" key="4">
    <source>
        <dbReference type="Proteomes" id="UP000237000"/>
    </source>
</evidence>
<reference evidence="4" key="1">
    <citation type="submission" date="2016-06" db="EMBL/GenBank/DDBJ databases">
        <title>Parallel loss of symbiosis genes in relatives of nitrogen-fixing non-legume Parasponia.</title>
        <authorList>
            <person name="Van Velzen R."/>
            <person name="Holmer R."/>
            <person name="Bu F."/>
            <person name="Rutten L."/>
            <person name="Van Zeijl A."/>
            <person name="Liu W."/>
            <person name="Santuari L."/>
            <person name="Cao Q."/>
            <person name="Sharma T."/>
            <person name="Shen D."/>
            <person name="Roswanjaya Y."/>
            <person name="Wardhani T."/>
            <person name="Kalhor M.S."/>
            <person name="Jansen J."/>
            <person name="Van den Hoogen J."/>
            <person name="Gungor B."/>
            <person name="Hartog M."/>
            <person name="Hontelez J."/>
            <person name="Verver J."/>
            <person name="Yang W.-C."/>
            <person name="Schijlen E."/>
            <person name="Repin R."/>
            <person name="Schilthuizen M."/>
            <person name="Schranz E."/>
            <person name="Heidstra R."/>
            <person name="Miyata K."/>
            <person name="Fedorova E."/>
            <person name="Kohlen W."/>
            <person name="Bisseling T."/>
            <person name="Smit S."/>
            <person name="Geurts R."/>
        </authorList>
    </citation>
    <scope>NUCLEOTIDE SEQUENCE [LARGE SCALE GENOMIC DNA]</scope>
    <source>
        <strain evidence="4">cv. RG33-2</strain>
    </source>
</reference>
<feature type="domain" description="F-box associated beta-propeller type 3" evidence="2">
    <location>
        <begin position="161"/>
        <end position="254"/>
    </location>
</feature>